<comment type="caution">
    <text evidence="2">The sequence shown here is derived from an EMBL/GenBank/DDBJ whole genome shotgun (WGS) entry which is preliminary data.</text>
</comment>
<feature type="region of interest" description="Disordered" evidence="1">
    <location>
        <begin position="78"/>
        <end position="160"/>
    </location>
</feature>
<sequence length="160" mass="17972">MSIPEPIHDLARGDIGVSRQLSRALRVLMDTATDPQLKNQLRGILAGTGSARDLMHSEGFNQVLDRTMPDAMRHFAEMSDEERQRLAEQGEADLARLRIAPPADESHPSTSTSSPSMPSTPADRVVPGTRKPNRERIVTPDEDDEDDAYFRERQQRGWLR</sequence>
<evidence type="ECO:0000313" key="3">
    <source>
        <dbReference type="Proteomes" id="UP000294856"/>
    </source>
</evidence>
<accession>A0A4R1FZT1</accession>
<reference evidence="2 3" key="1">
    <citation type="submission" date="2019-03" db="EMBL/GenBank/DDBJ databases">
        <title>Genomic Encyclopedia of Type Strains, Phase IV (KMG-IV): sequencing the most valuable type-strain genomes for metagenomic binning, comparative biology and taxonomic classification.</title>
        <authorList>
            <person name="Goeker M."/>
        </authorList>
    </citation>
    <scope>NUCLEOTIDE SEQUENCE [LARGE SCALE GENOMIC DNA]</scope>
    <source>
        <strain evidence="2 3">DSM 44684</strain>
    </source>
</reference>
<dbReference type="AlphaFoldDB" id="A0A4R1FZT1"/>
<feature type="compositionally biased region" description="Basic and acidic residues" evidence="1">
    <location>
        <begin position="148"/>
        <end position="160"/>
    </location>
</feature>
<evidence type="ECO:0000256" key="1">
    <source>
        <dbReference type="SAM" id="MobiDB-lite"/>
    </source>
</evidence>
<dbReference type="EMBL" id="SMFR01000001">
    <property type="protein sequence ID" value="TCJ99780.1"/>
    <property type="molecule type" value="Genomic_DNA"/>
</dbReference>
<dbReference type="STRING" id="1210063.GCA_001612665_03261"/>
<gene>
    <name evidence="2" type="ORF">DFR71_0763</name>
</gene>
<name>A0A4R1FZT1_9NOCA</name>
<dbReference type="RefSeq" id="WP_132369682.1">
    <property type="nucleotide sequence ID" value="NZ_SMFR01000001.1"/>
</dbReference>
<dbReference type="Proteomes" id="UP000294856">
    <property type="component" value="Unassembled WGS sequence"/>
</dbReference>
<evidence type="ECO:0000313" key="2">
    <source>
        <dbReference type="EMBL" id="TCJ99780.1"/>
    </source>
</evidence>
<proteinExistence type="predicted"/>
<keyword evidence="3" id="KW-1185">Reference proteome</keyword>
<feature type="compositionally biased region" description="Basic and acidic residues" evidence="1">
    <location>
        <begin position="78"/>
        <end position="96"/>
    </location>
</feature>
<feature type="compositionally biased region" description="Low complexity" evidence="1">
    <location>
        <begin position="108"/>
        <end position="121"/>
    </location>
</feature>
<dbReference type="OrthoDB" id="4558119at2"/>
<organism evidence="2 3">
    <name type="scientific">Nocardia alba</name>
    <dbReference type="NCBI Taxonomy" id="225051"/>
    <lineage>
        <taxon>Bacteria</taxon>
        <taxon>Bacillati</taxon>
        <taxon>Actinomycetota</taxon>
        <taxon>Actinomycetes</taxon>
        <taxon>Mycobacteriales</taxon>
        <taxon>Nocardiaceae</taxon>
        <taxon>Nocardia</taxon>
    </lineage>
</organism>
<protein>
    <submittedName>
        <fullName evidence="2">Uncharacterized protein</fullName>
    </submittedName>
</protein>